<reference evidence="1" key="1">
    <citation type="submission" date="2023-04" db="EMBL/GenBank/DDBJ databases">
        <title>Draft Genome sequencing of Naganishia species isolated from polar environments using Oxford Nanopore Technology.</title>
        <authorList>
            <person name="Leo P."/>
            <person name="Venkateswaran K."/>
        </authorList>
    </citation>
    <scope>NUCLEOTIDE SEQUENCE</scope>
    <source>
        <strain evidence="1">MNA-CCFEE 5261</strain>
    </source>
</reference>
<name>A0ACC2UXR5_9TREE</name>
<proteinExistence type="predicted"/>
<evidence type="ECO:0000313" key="1">
    <source>
        <dbReference type="EMBL" id="KAJ9091529.1"/>
    </source>
</evidence>
<comment type="caution">
    <text evidence="1">The sequence shown here is derived from an EMBL/GenBank/DDBJ whole genome shotgun (WGS) entry which is preliminary data.</text>
</comment>
<evidence type="ECO:0000313" key="2">
    <source>
        <dbReference type="Proteomes" id="UP001241377"/>
    </source>
</evidence>
<protein>
    <submittedName>
        <fullName evidence="1">Uncharacterized protein</fullName>
    </submittedName>
</protein>
<sequence>MNSPRNSIISLDDVRPLTRNNSTTSLTSITNTSKEPTVLSRGKFKFKGHFSTSAVFSDEDSEIDKPTTLPAHGPQLLAKKIRRRKDSFESRSDPIKRDFQFQFSNPPIQNVTKSPIPPKAEVKHEDNTPSPLSLLSNDSLTPSKKVKSSKTNISQSLLLKKKIYSKDIQLELIPSPTQIINKEEKRFADKKSALRDSFSDAPILSTLNHQNQLISEMNRKWNKSLEAPKRIKYKLTSPVSSDPRESRKRPRTYSFGDEGDDEESFNEL</sequence>
<dbReference type="Proteomes" id="UP001241377">
    <property type="component" value="Unassembled WGS sequence"/>
</dbReference>
<accession>A0ACC2UXR5</accession>
<gene>
    <name evidence="1" type="ORF">QFC19_009074</name>
</gene>
<organism evidence="1 2">
    <name type="scientific">Naganishia cerealis</name>
    <dbReference type="NCBI Taxonomy" id="610337"/>
    <lineage>
        <taxon>Eukaryota</taxon>
        <taxon>Fungi</taxon>
        <taxon>Dikarya</taxon>
        <taxon>Basidiomycota</taxon>
        <taxon>Agaricomycotina</taxon>
        <taxon>Tremellomycetes</taxon>
        <taxon>Filobasidiales</taxon>
        <taxon>Filobasidiaceae</taxon>
        <taxon>Naganishia</taxon>
    </lineage>
</organism>
<dbReference type="EMBL" id="JASBWR010000148">
    <property type="protein sequence ID" value="KAJ9091529.1"/>
    <property type="molecule type" value="Genomic_DNA"/>
</dbReference>
<keyword evidence="2" id="KW-1185">Reference proteome</keyword>